<dbReference type="EMBL" id="PPSL01000002">
    <property type="protein sequence ID" value="PQJ11599.1"/>
    <property type="molecule type" value="Genomic_DNA"/>
</dbReference>
<comment type="caution">
    <text evidence="1">The sequence shown here is derived from an EMBL/GenBank/DDBJ whole genome shotgun (WGS) entry which is preliminary data.</text>
</comment>
<evidence type="ECO:0000313" key="1">
    <source>
        <dbReference type="EMBL" id="PQJ11599.1"/>
    </source>
</evidence>
<name>A0A2S7SXE7_9BACT</name>
<dbReference type="AlphaFoldDB" id="A0A2S7SXE7"/>
<dbReference type="Proteomes" id="UP000239872">
    <property type="component" value="Unassembled WGS sequence"/>
</dbReference>
<reference evidence="1 2" key="1">
    <citation type="submission" date="2018-01" db="EMBL/GenBank/DDBJ databases">
        <title>A novel member of the phylum Bacteroidetes isolated from glacier ice.</title>
        <authorList>
            <person name="Liu Q."/>
            <person name="Xin Y.-H."/>
        </authorList>
    </citation>
    <scope>NUCLEOTIDE SEQUENCE [LARGE SCALE GENOMIC DNA]</scope>
    <source>
        <strain evidence="1 2">RB1R16</strain>
    </source>
</reference>
<keyword evidence="2" id="KW-1185">Reference proteome</keyword>
<proteinExistence type="predicted"/>
<evidence type="ECO:0000313" key="2">
    <source>
        <dbReference type="Proteomes" id="UP000239872"/>
    </source>
</evidence>
<gene>
    <name evidence="1" type="ORF">CJD36_007325</name>
</gene>
<protein>
    <submittedName>
        <fullName evidence="1">Uncharacterized protein</fullName>
    </submittedName>
</protein>
<organism evidence="1 2">
    <name type="scientific">Flavipsychrobacter stenotrophus</name>
    <dbReference type="NCBI Taxonomy" id="2077091"/>
    <lineage>
        <taxon>Bacteria</taxon>
        <taxon>Pseudomonadati</taxon>
        <taxon>Bacteroidota</taxon>
        <taxon>Chitinophagia</taxon>
        <taxon>Chitinophagales</taxon>
        <taxon>Chitinophagaceae</taxon>
        <taxon>Flavipsychrobacter</taxon>
    </lineage>
</organism>
<accession>A0A2S7SXE7</accession>
<sequence>MQACRGPIIDDRISGKYRMLAIDNYEQAALEYEADNGAGTEIIAEGVCAVGYNDKYIIAKQHPVVQNKVDRSVTNYFIVTIQLSPGKDEPFLPAAPLSLKDFETQKHRLGIDDLAFTKVYYTID</sequence>